<feature type="region of interest" description="Disordered" evidence="1">
    <location>
        <begin position="808"/>
        <end position="833"/>
    </location>
</feature>
<keyword evidence="4" id="KW-1185">Reference proteome</keyword>
<dbReference type="AlphaFoldDB" id="Q253C9"/>
<feature type="domain" description="DUF1547" evidence="2">
    <location>
        <begin position="574"/>
        <end position="615"/>
    </location>
</feature>
<proteinExistence type="predicted"/>
<feature type="compositionally biased region" description="Low complexity" evidence="1">
    <location>
        <begin position="384"/>
        <end position="404"/>
    </location>
</feature>
<evidence type="ECO:0000256" key="1">
    <source>
        <dbReference type="SAM" id="MobiDB-lite"/>
    </source>
</evidence>
<evidence type="ECO:0000313" key="4">
    <source>
        <dbReference type="Proteomes" id="UP000001260"/>
    </source>
</evidence>
<dbReference type="STRING" id="264202.CF0837"/>
<dbReference type="OrthoDB" id="16908at2"/>
<dbReference type="Proteomes" id="UP000001260">
    <property type="component" value="Chromosome"/>
</dbReference>
<dbReference type="Pfam" id="PF07577">
    <property type="entry name" value="DUF1547"/>
    <property type="match status" value="1"/>
</dbReference>
<gene>
    <name evidence="3" type="primary">ebp13</name>
    <name evidence="3" type="ordered locus">CF0837</name>
</gene>
<accession>Q253C9</accession>
<feature type="region of interest" description="Disordered" evidence="1">
    <location>
        <begin position="156"/>
        <end position="176"/>
    </location>
</feature>
<feature type="region of interest" description="Disordered" evidence="1">
    <location>
        <begin position="452"/>
        <end position="494"/>
    </location>
</feature>
<protein>
    <recommendedName>
        <fullName evidence="2">DUF1547 domain-containing protein</fullName>
    </recommendedName>
</protein>
<dbReference type="InterPro" id="IPR011443">
    <property type="entry name" value="DUF1547"/>
</dbReference>
<evidence type="ECO:0000259" key="2">
    <source>
        <dbReference type="Pfam" id="PF07577"/>
    </source>
</evidence>
<sequence length="912" mass="94619">MTFPINNPVTTNVTTTTSTTPVVTTSTSFGGHVVSTTGTGNVETTAQTVSTAADQAVSQAEADPGAVIFTTERNVSSTTPSTGGAAATATAANLVGSRILGIGRGRTESTSSSDSSISDTSSSSSLQGAGGATGGTQEASSDVDLGDLAGLRGSEATEGAARPDGPGGLPSMALPKYDPTNKASIIKFLSTPSVQAKLQTKAGHIVFMDEARGSFIFVRNGDWNTAESIAVTNGKTKEPITDIKDLEMCIAKFCVGFESMHADWENNIQPRIAGQTGEQGTYNHLLMSMKFKTTVLYGPWNSKESSGNYTPSVWRRGTKCDSGPIWGDVGGLKGINWNNFQKPEESTAFSRETASATQPQTGPYTPPVINVNLGGISTNVNVTGGTTTTTVSSTSSQPTDTSGGRVSHDQSTDTSEFDEVGTPGEDQQEVYDFDEVDSLSTTSLKHEDELFFESEGEGEPSLDPLPPGPPAAPQEAPPPPAAPPAAAQGGVNISGMPVDTLKDILANARQHLDTVYDQNGAHHEGNQDLGTVIRTSENGTYQPTILLNKHQADGGTSVQGGGGLDNDEGSELGNILSHVRQHLDVVYPAGGGGEAISANQNLGDVIRDVQSGNTPKPTQPEGVFTARRVDIGGDEDTTTQGAQGGEGTFFAQRVNLDENGNIVGNSRTEPGSRASRLMGASSGEGPGELEHLLQKLRAHLDNSFDQQGNLITPQNTNVGRLIKAFQERTGSGGIVGPAPMQATVIASSPTIQQLPSTETLQQPQTAETISSNAAPDLYAAAGNVADSLSNLLQAATPPVGQTVTSPAITQGTATSMPVAGSRQTATTLTGESPSGIPQAAANVTQTLSNVTQKLLLFEKGRRLQEALNSADTPTQGQKLFDAAKQTTAQLSKMIYRATGAPPPPQRSSSLPK</sequence>
<dbReference type="PANTHER" id="PTHR48125">
    <property type="entry name" value="LP07818P1"/>
    <property type="match status" value="1"/>
</dbReference>
<name>Q253C9_CHLFF</name>
<dbReference type="HOGENOM" id="CLU_011849_1_0_0"/>
<feature type="region of interest" description="Disordered" evidence="1">
    <location>
        <begin position="663"/>
        <end position="686"/>
    </location>
</feature>
<feature type="region of interest" description="Disordered" evidence="1">
    <location>
        <begin position="346"/>
        <end position="370"/>
    </location>
</feature>
<dbReference type="NCBIfam" id="NF033567">
    <property type="entry name" value="act_recrut_TARP"/>
    <property type="match status" value="1"/>
</dbReference>
<dbReference type="KEGG" id="cfe:CF0837"/>
<organism evidence="3 4">
    <name type="scientific">Chlamydia felis (strain Fe/C-56)</name>
    <name type="common">Chlamydophila felis</name>
    <dbReference type="NCBI Taxonomy" id="264202"/>
    <lineage>
        <taxon>Bacteria</taxon>
        <taxon>Pseudomonadati</taxon>
        <taxon>Chlamydiota</taxon>
        <taxon>Chlamydiia</taxon>
        <taxon>Chlamydiales</taxon>
        <taxon>Chlamydiaceae</taxon>
        <taxon>Chlamydia/Chlamydophila group</taxon>
        <taxon>Chlamydia</taxon>
    </lineage>
</organism>
<dbReference type="PANTHER" id="PTHR48125:SF10">
    <property type="entry name" value="OS12G0136300 PROTEIN"/>
    <property type="match status" value="1"/>
</dbReference>
<feature type="compositionally biased region" description="Polar residues" evidence="1">
    <location>
        <begin position="808"/>
        <end position="832"/>
    </location>
</feature>
<feature type="compositionally biased region" description="Pro residues" evidence="1">
    <location>
        <begin position="463"/>
        <end position="483"/>
    </location>
</feature>
<dbReference type="EMBL" id="AP006861">
    <property type="protein sequence ID" value="BAE81609.1"/>
    <property type="molecule type" value="Genomic_DNA"/>
</dbReference>
<feature type="region of interest" description="Disordered" evidence="1">
    <location>
        <begin position="102"/>
        <end position="143"/>
    </location>
</feature>
<dbReference type="RefSeq" id="WP_011458384.1">
    <property type="nucleotide sequence ID" value="NC_007899.1"/>
</dbReference>
<feature type="compositionally biased region" description="Low complexity" evidence="1">
    <location>
        <begin position="108"/>
        <end position="127"/>
    </location>
</feature>
<reference evidence="3 4" key="1">
    <citation type="journal article" date="2006" name="DNA Res.">
        <title>Genome sequence of the cat pathogen, Chlamydophila felis.</title>
        <authorList>
            <person name="Azuma Y."/>
            <person name="Hirakawa H."/>
            <person name="Yamashita A."/>
            <person name="Cai Y."/>
            <person name="Rahman M.A."/>
            <person name="Suzuki H."/>
            <person name="Mitaku S."/>
            <person name="Toh H."/>
            <person name="Goto S."/>
            <person name="Murakami T."/>
            <person name="Sugi K."/>
            <person name="Hayashi H."/>
            <person name="Fukushi H."/>
            <person name="Hattori M."/>
            <person name="Kuhara S."/>
            <person name="Shirai M."/>
        </authorList>
    </citation>
    <scope>NUCLEOTIDE SEQUENCE [LARGE SCALE GENOMIC DNA]</scope>
    <source>
        <strain evidence="3 4">Fe/C-56</strain>
    </source>
</reference>
<feature type="compositionally biased region" description="Polar residues" evidence="1">
    <location>
        <begin position="346"/>
        <end position="363"/>
    </location>
</feature>
<feature type="region of interest" description="Disordered" evidence="1">
    <location>
        <begin position="384"/>
        <end position="431"/>
    </location>
</feature>
<evidence type="ECO:0000313" key="3">
    <source>
        <dbReference type="EMBL" id="BAE81609.1"/>
    </source>
</evidence>